<reference evidence="2 3" key="1">
    <citation type="submission" date="2019-02" db="EMBL/GenBank/DDBJ databases">
        <title>Genomic Encyclopedia of Type Strains, Phase IV (KMG-IV): sequencing the most valuable type-strain genomes for metagenomic binning, comparative biology and taxonomic classification.</title>
        <authorList>
            <person name="Goeker M."/>
        </authorList>
    </citation>
    <scope>NUCLEOTIDE SEQUENCE [LARGE SCALE GENOMIC DNA]</scope>
    <source>
        <strain evidence="2 3">K24</strain>
    </source>
</reference>
<gene>
    <name evidence="2" type="ORF">EV675_2267</name>
</gene>
<evidence type="ECO:0000256" key="1">
    <source>
        <dbReference type="SAM" id="SignalP"/>
    </source>
</evidence>
<feature type="chain" id="PRO_5020463575" evidence="1">
    <location>
        <begin position="23"/>
        <end position="271"/>
    </location>
</feature>
<keyword evidence="3" id="KW-1185">Reference proteome</keyword>
<dbReference type="PIRSF" id="PIRSF031679">
    <property type="entry name" value="Mtase_Alr7345_prd"/>
    <property type="match status" value="1"/>
</dbReference>
<evidence type="ECO:0000313" key="3">
    <source>
        <dbReference type="Proteomes" id="UP000292445"/>
    </source>
</evidence>
<dbReference type="InterPro" id="IPR029063">
    <property type="entry name" value="SAM-dependent_MTases_sf"/>
</dbReference>
<dbReference type="Gene3D" id="3.40.50.150">
    <property type="entry name" value="Vaccinia Virus protein VP39"/>
    <property type="match status" value="1"/>
</dbReference>
<dbReference type="GO" id="GO:0008168">
    <property type="term" value="F:methyltransferase activity"/>
    <property type="evidence" value="ECO:0007669"/>
    <property type="project" value="UniProtKB-KW"/>
</dbReference>
<feature type="signal peptide" evidence="1">
    <location>
        <begin position="1"/>
        <end position="22"/>
    </location>
</feature>
<dbReference type="InterPro" id="IPR016980">
    <property type="entry name" value="S-AdoMet-dep_MeTrfase_Alr7345"/>
</dbReference>
<sequence length="271" mass="29785">MSFKSLVAVVGMSLAAAGCAVAPAGEDAALKQAIASPARTPAFAARDAARKPYEVLHFFELRPDATVVEISPGAGYWTEILAPYLKPRGTYYAAQYPQDGGGRAYYQEYYRNFRAKLDANPALYDRVRVTAFGKGRYDIAPPGSADIVLTFRNLHNWMNDGYAEEVLAAFYRALKPGGILGIEAHRGRTDRPQDPRAADGYVRQDYAIRLAQQAGFVFVGSSEALANPRDTKDHPAGVWTLPPTFRLGDKDRERYAAIGEADGFLLKFRKP</sequence>
<protein>
    <submittedName>
        <fullName evidence="2">Putative methyltransferase</fullName>
    </submittedName>
</protein>
<comment type="caution">
    <text evidence="2">The sequence shown here is derived from an EMBL/GenBank/DDBJ whole genome shotgun (WGS) entry which is preliminary data.</text>
</comment>
<dbReference type="GO" id="GO:0032259">
    <property type="term" value="P:methylation"/>
    <property type="evidence" value="ECO:0007669"/>
    <property type="project" value="UniProtKB-KW"/>
</dbReference>
<dbReference type="Proteomes" id="UP000292445">
    <property type="component" value="Unassembled WGS sequence"/>
</dbReference>
<keyword evidence="2" id="KW-0808">Transferase</keyword>
<accession>A0A4V2F435</accession>
<dbReference type="AlphaFoldDB" id="A0A4V2F435"/>
<keyword evidence="2" id="KW-0489">Methyltransferase</keyword>
<evidence type="ECO:0000313" key="2">
    <source>
        <dbReference type="EMBL" id="RZS86227.1"/>
    </source>
</evidence>
<dbReference type="RefSeq" id="WP_242621385.1">
    <property type="nucleotide sequence ID" value="NZ_SGXC01000001.1"/>
</dbReference>
<name>A0A4V2F435_9BURK</name>
<keyword evidence="1" id="KW-0732">Signal</keyword>
<organism evidence="2 3">
    <name type="scientific">Pigmentiphaga kullae</name>
    <dbReference type="NCBI Taxonomy" id="151784"/>
    <lineage>
        <taxon>Bacteria</taxon>
        <taxon>Pseudomonadati</taxon>
        <taxon>Pseudomonadota</taxon>
        <taxon>Betaproteobacteria</taxon>
        <taxon>Burkholderiales</taxon>
        <taxon>Alcaligenaceae</taxon>
        <taxon>Pigmentiphaga</taxon>
    </lineage>
</organism>
<proteinExistence type="predicted"/>
<dbReference type="PROSITE" id="PS51257">
    <property type="entry name" value="PROKAR_LIPOPROTEIN"/>
    <property type="match status" value="1"/>
</dbReference>
<dbReference type="EMBL" id="SGXC01000001">
    <property type="protein sequence ID" value="RZS86227.1"/>
    <property type="molecule type" value="Genomic_DNA"/>
</dbReference>
<dbReference type="SUPFAM" id="SSF53335">
    <property type="entry name" value="S-adenosyl-L-methionine-dependent methyltransferases"/>
    <property type="match status" value="1"/>
</dbReference>